<accession>A0A914HKC0</accession>
<evidence type="ECO:0000259" key="2">
    <source>
        <dbReference type="Pfam" id="PF08768"/>
    </source>
</evidence>
<dbReference type="Gene3D" id="2.40.128.20">
    <property type="match status" value="1"/>
</dbReference>
<evidence type="ECO:0000256" key="1">
    <source>
        <dbReference type="SAM" id="Phobius"/>
    </source>
</evidence>
<dbReference type="InterPro" id="IPR045165">
    <property type="entry name" value="Nitrobindin"/>
</dbReference>
<dbReference type="AlphaFoldDB" id="A0A914HKC0"/>
<feature type="domain" description="THAP4-like heme-binding" evidence="2">
    <location>
        <begin position="37"/>
        <end position="185"/>
    </location>
</feature>
<keyword evidence="1" id="KW-0812">Transmembrane</keyword>
<dbReference type="Proteomes" id="UP000887572">
    <property type="component" value="Unplaced"/>
</dbReference>
<dbReference type="WBParaSite" id="Gr19_v10_g2271.t1">
    <property type="protein sequence ID" value="Gr19_v10_g2271.t1"/>
    <property type="gene ID" value="Gr19_v10_g2271"/>
</dbReference>
<dbReference type="PANTHER" id="PTHR15854">
    <property type="entry name" value="THAP4 PROTEIN"/>
    <property type="match status" value="1"/>
</dbReference>
<name>A0A914HKC0_GLORO</name>
<keyword evidence="1" id="KW-1133">Transmembrane helix</keyword>
<dbReference type="InterPro" id="IPR012674">
    <property type="entry name" value="Calycin"/>
</dbReference>
<keyword evidence="1" id="KW-0472">Membrane</keyword>
<sequence>MDNQRQFANFCYLLILIIIIASICAISTNAELNQNNKKLSWIVGKWRSEFSGKVFWPSIPTMTFGEELVVAEAPLARTAGVQFLNWSARAWSHSTKDHFHDEWGYITVESNGNATLMTAGNNGFTTYEVGEVKSNKMVLTLKDIGRISFSRDLPVEDLRRTFIKHDDTYMEQVLEMRTATHPKVRDEMGIDPSQVNDGMGPLEYGTQKVHDGIRAHDETGINPSTGPREDGTQWILESNPISISTYLKPMEWWHMVDMKIEREAAWCARAKLTTTNADGTLTTYRNLADVPTPNGPIVFRKIQISFINNEVLTFLERIDRLFRQQIVLHMCIKAEHRCSSALIQLWALLSNSISSLKLDSPQTFIRLRQFHQDDVLQHCQHLQHLDVVDVIPSAHPRSSEKDKNNNALFIWLHTPLLGGRPKILQCKGETSAGQEEMTLDEFKWAFERVNFPASYLGLICLDEDNPDDLALERRPTAGLDEAQWKEWRKKAADSFHLEEATTNLIILELYDEQICSPDGSPNSED</sequence>
<reference evidence="4" key="1">
    <citation type="submission" date="2022-11" db="UniProtKB">
        <authorList>
            <consortium name="WormBaseParasite"/>
        </authorList>
    </citation>
    <scope>IDENTIFICATION</scope>
</reference>
<proteinExistence type="predicted"/>
<evidence type="ECO:0000313" key="3">
    <source>
        <dbReference type="Proteomes" id="UP000887572"/>
    </source>
</evidence>
<dbReference type="CDD" id="cd07828">
    <property type="entry name" value="lipocalin_heme-bd-THAP4-like"/>
    <property type="match status" value="1"/>
</dbReference>
<dbReference type="SUPFAM" id="SSF50814">
    <property type="entry name" value="Lipocalins"/>
    <property type="match status" value="1"/>
</dbReference>
<protein>
    <submittedName>
        <fullName evidence="4">THAP4-like heme-binding beta-barrel domain-containing protein</fullName>
    </submittedName>
</protein>
<feature type="transmembrane region" description="Helical" evidence="1">
    <location>
        <begin position="7"/>
        <end position="28"/>
    </location>
</feature>
<dbReference type="InterPro" id="IPR014878">
    <property type="entry name" value="THAP4-like_heme-bd"/>
</dbReference>
<dbReference type="Pfam" id="PF08768">
    <property type="entry name" value="THAP4_heme-bd"/>
    <property type="match status" value="1"/>
</dbReference>
<organism evidence="3 4">
    <name type="scientific">Globodera rostochiensis</name>
    <name type="common">Golden nematode worm</name>
    <name type="synonym">Heterodera rostochiensis</name>
    <dbReference type="NCBI Taxonomy" id="31243"/>
    <lineage>
        <taxon>Eukaryota</taxon>
        <taxon>Metazoa</taxon>
        <taxon>Ecdysozoa</taxon>
        <taxon>Nematoda</taxon>
        <taxon>Chromadorea</taxon>
        <taxon>Rhabditida</taxon>
        <taxon>Tylenchina</taxon>
        <taxon>Tylenchomorpha</taxon>
        <taxon>Tylenchoidea</taxon>
        <taxon>Heteroderidae</taxon>
        <taxon>Heteroderinae</taxon>
        <taxon>Globodera</taxon>
    </lineage>
</organism>
<evidence type="ECO:0000313" key="4">
    <source>
        <dbReference type="WBParaSite" id="Gr19_v10_g2271.t1"/>
    </source>
</evidence>
<dbReference type="PANTHER" id="PTHR15854:SF16">
    <property type="entry name" value="THAP4-LIKE HEME-BINDING BETA-BARREL DOMAIN-CONTAINING PROTEIN"/>
    <property type="match status" value="1"/>
</dbReference>
<keyword evidence="3" id="KW-1185">Reference proteome</keyword>